<dbReference type="InterPro" id="IPR012337">
    <property type="entry name" value="RNaseH-like_sf"/>
</dbReference>
<dbReference type="InterPro" id="IPR008906">
    <property type="entry name" value="HATC_C_dom"/>
</dbReference>
<dbReference type="EMBL" id="CM018033">
    <property type="protein sequence ID" value="KAA8544997.1"/>
    <property type="molecule type" value="Genomic_DNA"/>
</dbReference>
<evidence type="ECO:0000259" key="1">
    <source>
        <dbReference type="Pfam" id="PF05699"/>
    </source>
</evidence>
<dbReference type="Pfam" id="PF05699">
    <property type="entry name" value="Dimer_Tnp_hAT"/>
    <property type="match status" value="1"/>
</dbReference>
<dbReference type="PANTHER" id="PTHR23272:SF192">
    <property type="entry name" value="ZINC FINGER BED DOMAIN-CONTAINING PROTEIN DAYSLEEPER-LIKE"/>
    <property type="match status" value="1"/>
</dbReference>
<gene>
    <name evidence="2" type="ORF">F0562_019786</name>
</gene>
<evidence type="ECO:0000313" key="3">
    <source>
        <dbReference type="Proteomes" id="UP000325577"/>
    </source>
</evidence>
<protein>
    <recommendedName>
        <fullName evidence="1">HAT C-terminal dimerisation domain-containing protein</fullName>
    </recommendedName>
</protein>
<dbReference type="PANTHER" id="PTHR23272">
    <property type="entry name" value="BED FINGER-RELATED"/>
    <property type="match status" value="1"/>
</dbReference>
<organism evidence="2 3">
    <name type="scientific">Nyssa sinensis</name>
    <dbReference type="NCBI Taxonomy" id="561372"/>
    <lineage>
        <taxon>Eukaryota</taxon>
        <taxon>Viridiplantae</taxon>
        <taxon>Streptophyta</taxon>
        <taxon>Embryophyta</taxon>
        <taxon>Tracheophyta</taxon>
        <taxon>Spermatophyta</taxon>
        <taxon>Magnoliopsida</taxon>
        <taxon>eudicotyledons</taxon>
        <taxon>Gunneridae</taxon>
        <taxon>Pentapetalae</taxon>
        <taxon>asterids</taxon>
        <taxon>Cornales</taxon>
        <taxon>Nyssaceae</taxon>
        <taxon>Nyssa</taxon>
    </lineage>
</organism>
<accession>A0A5J5BT95</accession>
<dbReference type="AlphaFoldDB" id="A0A5J5BT95"/>
<name>A0A5J5BT95_9ASTE</name>
<feature type="domain" description="HAT C-terminal dimerisation" evidence="1">
    <location>
        <begin position="1"/>
        <end position="48"/>
    </location>
</feature>
<proteinExistence type="predicted"/>
<dbReference type="OrthoDB" id="1301613at2759"/>
<evidence type="ECO:0000313" key="2">
    <source>
        <dbReference type="EMBL" id="KAA8544997.1"/>
    </source>
</evidence>
<dbReference type="SUPFAM" id="SSF53098">
    <property type="entry name" value="Ribonuclease H-like"/>
    <property type="match status" value="1"/>
</dbReference>
<keyword evidence="3" id="KW-1185">Reference proteome</keyword>
<reference evidence="2 3" key="1">
    <citation type="submission" date="2019-09" db="EMBL/GenBank/DDBJ databases">
        <title>A chromosome-level genome assembly of the Chinese tupelo Nyssa sinensis.</title>
        <authorList>
            <person name="Yang X."/>
            <person name="Kang M."/>
            <person name="Yang Y."/>
            <person name="Xiong H."/>
            <person name="Wang M."/>
            <person name="Zhang Z."/>
            <person name="Wang Z."/>
            <person name="Wu H."/>
            <person name="Ma T."/>
            <person name="Liu J."/>
            <person name="Xi Z."/>
        </authorList>
    </citation>
    <scope>NUCLEOTIDE SEQUENCE [LARGE SCALE GENOMIC DNA]</scope>
    <source>
        <strain evidence="2">J267</strain>
        <tissue evidence="2">Leaf</tissue>
    </source>
</reference>
<sequence length="88" mass="9792">MAQDILTIPISTVAFESAFSVGGRFLDQYRSSLRPNIMEALVCTRDWLYGEGDSQAKLNDLTEDIMNLNINKDEDGSAECSNEVNLET</sequence>
<dbReference type="Proteomes" id="UP000325577">
    <property type="component" value="Linkage Group LG10"/>
</dbReference>
<dbReference type="GO" id="GO:0046983">
    <property type="term" value="F:protein dimerization activity"/>
    <property type="evidence" value="ECO:0007669"/>
    <property type="project" value="InterPro"/>
</dbReference>